<dbReference type="Proteomes" id="UP000032900">
    <property type="component" value="Unassembled WGS sequence"/>
</dbReference>
<organism evidence="13 14">
    <name type="scientific">Geofilum rubicundum JCM 15548</name>
    <dbReference type="NCBI Taxonomy" id="1236989"/>
    <lineage>
        <taxon>Bacteria</taxon>
        <taxon>Pseudomonadati</taxon>
        <taxon>Bacteroidota</taxon>
        <taxon>Bacteroidia</taxon>
        <taxon>Marinilabiliales</taxon>
        <taxon>Marinilabiliaceae</taxon>
        <taxon>Geofilum</taxon>
    </lineage>
</organism>
<feature type="domain" description="YrdC-like" evidence="12">
    <location>
        <begin position="7"/>
        <end position="192"/>
    </location>
</feature>
<accession>A0A0E9LT58</accession>
<dbReference type="InterPro" id="IPR006070">
    <property type="entry name" value="Sua5-like_dom"/>
</dbReference>
<keyword evidence="7" id="KW-0548">Nucleotidyltransferase</keyword>
<dbReference type="EMBL" id="BAZW01000002">
    <property type="protein sequence ID" value="GAO28419.1"/>
    <property type="molecule type" value="Genomic_DNA"/>
</dbReference>
<evidence type="ECO:0000256" key="8">
    <source>
        <dbReference type="ARBA" id="ARBA00022741"/>
    </source>
</evidence>
<evidence type="ECO:0000256" key="3">
    <source>
        <dbReference type="ARBA" id="ARBA00012584"/>
    </source>
</evidence>
<comment type="similarity">
    <text evidence="2">Belongs to the SUA5 family.</text>
</comment>
<gene>
    <name evidence="13" type="ORF">JCM15548_1511</name>
</gene>
<comment type="caution">
    <text evidence="13">The sequence shown here is derived from an EMBL/GenBank/DDBJ whole genome shotgun (WGS) entry which is preliminary data.</text>
</comment>
<evidence type="ECO:0000313" key="14">
    <source>
        <dbReference type="Proteomes" id="UP000032900"/>
    </source>
</evidence>
<evidence type="ECO:0000256" key="7">
    <source>
        <dbReference type="ARBA" id="ARBA00022695"/>
    </source>
</evidence>
<dbReference type="PROSITE" id="PS51163">
    <property type="entry name" value="YRDC"/>
    <property type="match status" value="1"/>
</dbReference>
<dbReference type="STRING" id="1236989.JCM15548_1511"/>
<comment type="catalytic activity">
    <reaction evidence="11">
        <text>L-threonine + hydrogencarbonate + ATP = L-threonylcarbamoyladenylate + diphosphate + H2O</text>
        <dbReference type="Rhea" id="RHEA:36407"/>
        <dbReference type="ChEBI" id="CHEBI:15377"/>
        <dbReference type="ChEBI" id="CHEBI:17544"/>
        <dbReference type="ChEBI" id="CHEBI:30616"/>
        <dbReference type="ChEBI" id="CHEBI:33019"/>
        <dbReference type="ChEBI" id="CHEBI:57926"/>
        <dbReference type="ChEBI" id="CHEBI:73682"/>
        <dbReference type="EC" id="2.7.7.87"/>
    </reaction>
</comment>
<evidence type="ECO:0000256" key="9">
    <source>
        <dbReference type="ARBA" id="ARBA00022840"/>
    </source>
</evidence>
<dbReference type="GO" id="GO:0003725">
    <property type="term" value="F:double-stranded RNA binding"/>
    <property type="evidence" value="ECO:0007669"/>
    <property type="project" value="InterPro"/>
</dbReference>
<reference evidence="13 14" key="1">
    <citation type="journal article" date="2015" name="Microbes Environ.">
        <title>Distribution and evolution of nitrogen fixation genes in the phylum bacteroidetes.</title>
        <authorList>
            <person name="Inoue J."/>
            <person name="Oshima K."/>
            <person name="Suda W."/>
            <person name="Sakamoto M."/>
            <person name="Iino T."/>
            <person name="Noda S."/>
            <person name="Hongoh Y."/>
            <person name="Hattori M."/>
            <person name="Ohkuma M."/>
        </authorList>
    </citation>
    <scope>NUCLEOTIDE SEQUENCE [LARGE SCALE GENOMIC DNA]</scope>
    <source>
        <strain evidence="13">JCM 15548</strain>
    </source>
</reference>
<comment type="subcellular location">
    <subcellularLocation>
        <location evidence="1">Cytoplasm</location>
    </subcellularLocation>
</comment>
<dbReference type="NCBIfam" id="TIGR00057">
    <property type="entry name" value="L-threonylcarbamoyladenylate synthase"/>
    <property type="match status" value="1"/>
</dbReference>
<dbReference type="Gene3D" id="3.90.870.10">
    <property type="entry name" value="DHBP synthase"/>
    <property type="match status" value="1"/>
</dbReference>
<dbReference type="EC" id="2.7.7.87" evidence="3"/>
<dbReference type="GO" id="GO:0006450">
    <property type="term" value="P:regulation of translational fidelity"/>
    <property type="evidence" value="ECO:0007669"/>
    <property type="project" value="TreeGrafter"/>
</dbReference>
<dbReference type="InterPro" id="IPR017945">
    <property type="entry name" value="DHBP_synth_RibB-like_a/b_dom"/>
</dbReference>
<name>A0A0E9LT58_9BACT</name>
<keyword evidence="8" id="KW-0547">Nucleotide-binding</keyword>
<dbReference type="GO" id="GO:0008033">
    <property type="term" value="P:tRNA processing"/>
    <property type="evidence" value="ECO:0007669"/>
    <property type="project" value="UniProtKB-KW"/>
</dbReference>
<dbReference type="GO" id="GO:0005524">
    <property type="term" value="F:ATP binding"/>
    <property type="evidence" value="ECO:0007669"/>
    <property type="project" value="UniProtKB-KW"/>
</dbReference>
<evidence type="ECO:0000259" key="12">
    <source>
        <dbReference type="PROSITE" id="PS51163"/>
    </source>
</evidence>
<sequence>MAERYDREDFQSALEVLNEGGLILYPTDTVWGIGCDASNAEAVSKLLHLKGRAVGKPLIVLVDQVGKIPQYVGDMPALAWDLTELSEKPLTIVYDGAKNVAPGVAGPDGSVGIRVTRELFSQTLCQRFRKPIVSSSANISGKPTPRSFYEIDAAIVNGVDYVVKYRQEETSFYTASGVMRLGQHGEIQIIRE</sequence>
<protein>
    <recommendedName>
        <fullName evidence="10">L-threonylcarbamoyladenylate synthase</fullName>
        <ecNumber evidence="3">2.7.7.87</ecNumber>
    </recommendedName>
    <alternativeName>
        <fullName evidence="10">L-threonylcarbamoyladenylate synthase</fullName>
    </alternativeName>
</protein>
<evidence type="ECO:0000256" key="6">
    <source>
        <dbReference type="ARBA" id="ARBA00022694"/>
    </source>
</evidence>
<proteinExistence type="inferred from homology"/>
<evidence type="ECO:0000256" key="11">
    <source>
        <dbReference type="ARBA" id="ARBA00048366"/>
    </source>
</evidence>
<keyword evidence="6" id="KW-0819">tRNA processing</keyword>
<evidence type="ECO:0000256" key="4">
    <source>
        <dbReference type="ARBA" id="ARBA00022490"/>
    </source>
</evidence>
<evidence type="ECO:0000256" key="10">
    <source>
        <dbReference type="ARBA" id="ARBA00029774"/>
    </source>
</evidence>
<keyword evidence="4" id="KW-0963">Cytoplasm</keyword>
<evidence type="ECO:0000256" key="1">
    <source>
        <dbReference type="ARBA" id="ARBA00004496"/>
    </source>
</evidence>
<dbReference type="GO" id="GO:0061710">
    <property type="term" value="F:L-threonylcarbamoyladenylate synthase"/>
    <property type="evidence" value="ECO:0007669"/>
    <property type="project" value="UniProtKB-EC"/>
</dbReference>
<dbReference type="RefSeq" id="WP_062122232.1">
    <property type="nucleotide sequence ID" value="NZ_BAZW01000002.1"/>
</dbReference>
<dbReference type="GO" id="GO:0005737">
    <property type="term" value="C:cytoplasm"/>
    <property type="evidence" value="ECO:0007669"/>
    <property type="project" value="UniProtKB-SubCell"/>
</dbReference>
<dbReference type="GO" id="GO:0000049">
    <property type="term" value="F:tRNA binding"/>
    <property type="evidence" value="ECO:0007669"/>
    <property type="project" value="TreeGrafter"/>
</dbReference>
<dbReference type="OrthoDB" id="9814580at2"/>
<dbReference type="Pfam" id="PF01300">
    <property type="entry name" value="Sua5_yciO_yrdC"/>
    <property type="match status" value="1"/>
</dbReference>
<dbReference type="AlphaFoldDB" id="A0A0E9LT58"/>
<dbReference type="SUPFAM" id="SSF55821">
    <property type="entry name" value="YrdC/RibB"/>
    <property type="match status" value="1"/>
</dbReference>
<keyword evidence="9" id="KW-0067">ATP-binding</keyword>
<dbReference type="PANTHER" id="PTHR17490">
    <property type="entry name" value="SUA5"/>
    <property type="match status" value="1"/>
</dbReference>
<evidence type="ECO:0000313" key="13">
    <source>
        <dbReference type="EMBL" id="GAO28419.1"/>
    </source>
</evidence>
<evidence type="ECO:0000256" key="5">
    <source>
        <dbReference type="ARBA" id="ARBA00022679"/>
    </source>
</evidence>
<keyword evidence="14" id="KW-1185">Reference proteome</keyword>
<evidence type="ECO:0000256" key="2">
    <source>
        <dbReference type="ARBA" id="ARBA00007663"/>
    </source>
</evidence>
<dbReference type="PANTHER" id="PTHR17490:SF16">
    <property type="entry name" value="THREONYLCARBAMOYL-AMP SYNTHASE"/>
    <property type="match status" value="1"/>
</dbReference>
<keyword evidence="5" id="KW-0808">Transferase</keyword>
<dbReference type="InterPro" id="IPR050156">
    <property type="entry name" value="TC-AMP_synthase_SUA5"/>
</dbReference>